<protein>
    <recommendedName>
        <fullName evidence="12">Sulphur transport domain-containing protein</fullName>
    </recommendedName>
</protein>
<feature type="transmembrane region" description="Helical" evidence="9">
    <location>
        <begin position="92"/>
        <end position="117"/>
    </location>
</feature>
<dbReference type="InterPro" id="IPR007272">
    <property type="entry name" value="Sulf_transp_TsuA/YedE"/>
</dbReference>
<evidence type="ECO:0000256" key="8">
    <source>
        <dbReference type="ARBA" id="ARBA00035655"/>
    </source>
</evidence>
<keyword evidence="7 9" id="KW-0472">Membrane</keyword>
<proteinExistence type="inferred from homology"/>
<feature type="transmembrane region" description="Helical" evidence="9">
    <location>
        <begin position="212"/>
        <end position="234"/>
    </location>
</feature>
<name>A0ABS1DD33_9PROT</name>
<dbReference type="PANTHER" id="PTHR30574">
    <property type="entry name" value="INNER MEMBRANE PROTEIN YEDE"/>
    <property type="match status" value="1"/>
</dbReference>
<evidence type="ECO:0000256" key="6">
    <source>
        <dbReference type="ARBA" id="ARBA00022989"/>
    </source>
</evidence>
<comment type="caution">
    <text evidence="10">The sequence shown here is derived from an EMBL/GenBank/DDBJ whole genome shotgun (WGS) entry which is preliminary data.</text>
</comment>
<comment type="subcellular location">
    <subcellularLocation>
        <location evidence="1">Cell inner membrane</location>
        <topology evidence="1">Multi-pass membrane protein</topology>
    </subcellularLocation>
</comment>
<keyword evidence="2" id="KW-0813">Transport</keyword>
<evidence type="ECO:0008006" key="12">
    <source>
        <dbReference type="Google" id="ProtNLM"/>
    </source>
</evidence>
<feature type="transmembrane region" description="Helical" evidence="9">
    <location>
        <begin position="156"/>
        <end position="179"/>
    </location>
</feature>
<feature type="transmembrane region" description="Helical" evidence="9">
    <location>
        <begin position="279"/>
        <end position="298"/>
    </location>
</feature>
<organism evidence="10 11">
    <name type="scientific">Rhodovibrio sodomensis</name>
    <dbReference type="NCBI Taxonomy" id="1088"/>
    <lineage>
        <taxon>Bacteria</taxon>
        <taxon>Pseudomonadati</taxon>
        <taxon>Pseudomonadota</taxon>
        <taxon>Alphaproteobacteria</taxon>
        <taxon>Rhodospirillales</taxon>
        <taxon>Rhodovibrionaceae</taxon>
        <taxon>Rhodovibrio</taxon>
    </lineage>
</organism>
<evidence type="ECO:0000256" key="4">
    <source>
        <dbReference type="ARBA" id="ARBA00022519"/>
    </source>
</evidence>
<comment type="similarity">
    <text evidence="8">Belongs to the TsuA/YedE (TC 9.B.102) family.</text>
</comment>
<evidence type="ECO:0000313" key="11">
    <source>
        <dbReference type="Proteomes" id="UP001296873"/>
    </source>
</evidence>
<feature type="transmembrane region" description="Helical" evidence="9">
    <location>
        <begin position="18"/>
        <end position="39"/>
    </location>
</feature>
<keyword evidence="11" id="KW-1185">Reference proteome</keyword>
<reference evidence="10 11" key="1">
    <citation type="journal article" date="2020" name="Microorganisms">
        <title>Osmotic Adaptation and Compatible Solute Biosynthesis of Phototrophic Bacteria as Revealed from Genome Analyses.</title>
        <authorList>
            <person name="Imhoff J.F."/>
            <person name="Rahn T."/>
            <person name="Kunzel S."/>
            <person name="Keller A."/>
            <person name="Neulinger S.C."/>
        </authorList>
    </citation>
    <scope>NUCLEOTIDE SEQUENCE [LARGE SCALE GENOMIC DNA]</scope>
    <source>
        <strain evidence="10 11">DSM 9895</strain>
    </source>
</reference>
<dbReference type="Pfam" id="PF04143">
    <property type="entry name" value="Sulf_transp"/>
    <property type="match status" value="1"/>
</dbReference>
<feature type="transmembrane region" description="Helical" evidence="9">
    <location>
        <begin position="310"/>
        <end position="329"/>
    </location>
</feature>
<feature type="transmembrane region" description="Helical" evidence="9">
    <location>
        <begin position="51"/>
        <end position="72"/>
    </location>
</feature>
<evidence type="ECO:0000256" key="2">
    <source>
        <dbReference type="ARBA" id="ARBA00022448"/>
    </source>
</evidence>
<keyword evidence="5 9" id="KW-0812">Transmembrane</keyword>
<evidence type="ECO:0000256" key="1">
    <source>
        <dbReference type="ARBA" id="ARBA00004429"/>
    </source>
</evidence>
<feature type="transmembrane region" description="Helical" evidence="9">
    <location>
        <begin position="124"/>
        <end position="144"/>
    </location>
</feature>
<evidence type="ECO:0000256" key="7">
    <source>
        <dbReference type="ARBA" id="ARBA00023136"/>
    </source>
</evidence>
<evidence type="ECO:0000256" key="9">
    <source>
        <dbReference type="SAM" id="Phobius"/>
    </source>
</evidence>
<keyword evidence="6 9" id="KW-1133">Transmembrane helix</keyword>
<dbReference type="PANTHER" id="PTHR30574:SF1">
    <property type="entry name" value="SULPHUR TRANSPORT DOMAIN-CONTAINING PROTEIN"/>
    <property type="match status" value="1"/>
</dbReference>
<dbReference type="EMBL" id="NRRL01000022">
    <property type="protein sequence ID" value="MBK1668371.1"/>
    <property type="molecule type" value="Genomic_DNA"/>
</dbReference>
<evidence type="ECO:0000256" key="3">
    <source>
        <dbReference type="ARBA" id="ARBA00022475"/>
    </source>
</evidence>
<accession>A0ABS1DD33</accession>
<keyword evidence="4" id="KW-0997">Cell inner membrane</keyword>
<gene>
    <name evidence="10" type="ORF">CKO28_10025</name>
</gene>
<evidence type="ECO:0000313" key="10">
    <source>
        <dbReference type="EMBL" id="MBK1668371.1"/>
    </source>
</evidence>
<dbReference type="Proteomes" id="UP001296873">
    <property type="component" value="Unassembled WGS sequence"/>
</dbReference>
<keyword evidence="3" id="KW-1003">Cell membrane</keyword>
<sequence length="372" mass="38125">MAAVGAVVLDTAGGRMGALFVLGVLLGISLYHAAFGFTGSWRSFVAERRGAGLRAQMVMLGVATLLFLPMLASGEVFGRGVSGAVQPVGVSVTIGAFLFGVGMQLGGACASGTLFVLGGGSTRMLVTLAFFIAGSLAGSIHFPWWASAPDLGRVSVLNAFGLPGAIAVQVLLFGGIYYATRRLEIARHGEAASILTAKDTGGIRWLQGPWPLIWGGIALAVLNGLVLAIGGFPWSVSFGFALWGAKIATALGADLSQTTFWGWSWAQNALQASVFADTISVMNFGIVLGALLAAGLAGKFAPARRIPWKSALAAAIGGLLMGYGARLAYGCNIGAYFSGIASGSLHGWLWLVAALAGNALGVKLRPVFGMGK</sequence>
<evidence type="ECO:0000256" key="5">
    <source>
        <dbReference type="ARBA" id="ARBA00022692"/>
    </source>
</evidence>
<feature type="transmembrane region" description="Helical" evidence="9">
    <location>
        <begin position="335"/>
        <end position="362"/>
    </location>
</feature>